<sequence length="375" mass="42172">MSDPIENKSPQNSEHAAQQQQQQLYLRSSITAGIRRNSSVVYPVSKGEYPPVKRLDPMHKKRILVTGGAGFVGSHLVDSLMLLGHDVICLDNFFTGSKTNVTHWIGHPHFELIRHDVVDPILLEVDQIYHLACPASPRHYQSNAVKTLKTSFFGTYNMLGLAKRTKARFLLASTSEIYGSPAVHPQPESYWGNVNPIGPRACYDEGKRVAEALSYSYARQDNVDIRVARIFNCFGPRMNWNDGRVVSNFILQALENKDLTVYGDGKATRCFQYVQDLVDGLIRLMDSDVTEPINLGNPEEYTINEFAEIILKMVGEGKETTAKVVHLPAVEDDPQRRKPDITKAKELLGWEPKVSMLEGLRGTVAYFRSTLDDEH</sequence>
<dbReference type="FunFam" id="3.40.50.720:FF:000150">
    <property type="entry name" value="UDP-glucuronic acid decarboxylase 6"/>
    <property type="match status" value="1"/>
</dbReference>
<evidence type="ECO:0000256" key="2">
    <source>
        <dbReference type="ARBA" id="ARBA00004447"/>
    </source>
</evidence>
<evidence type="ECO:0000313" key="20">
    <source>
        <dbReference type="Proteomes" id="UP000298138"/>
    </source>
</evidence>
<dbReference type="EMBL" id="ML220125">
    <property type="protein sequence ID" value="TGZ80432.1"/>
    <property type="molecule type" value="Genomic_DNA"/>
</dbReference>
<evidence type="ECO:0000256" key="13">
    <source>
        <dbReference type="ARBA" id="ARBA00023034"/>
    </source>
</evidence>
<dbReference type="CDD" id="cd05230">
    <property type="entry name" value="UGD_SDR_e"/>
    <property type="match status" value="1"/>
</dbReference>
<keyword evidence="12" id="KW-0520">NAD</keyword>
<dbReference type="SUPFAM" id="SSF51735">
    <property type="entry name" value="NAD(P)-binding Rossmann-fold domains"/>
    <property type="match status" value="1"/>
</dbReference>
<dbReference type="STRING" id="341454.A0A4S2MV07"/>
<keyword evidence="13" id="KW-0333">Golgi apparatus</keyword>
<dbReference type="InterPro" id="IPR044516">
    <property type="entry name" value="UXS-like"/>
</dbReference>
<comment type="catalytic activity">
    <reaction evidence="16">
        <text>UDP-alpha-D-glucuronate + H(+) = UDP-alpha-D-xylose + CO2</text>
        <dbReference type="Rhea" id="RHEA:23916"/>
        <dbReference type="ChEBI" id="CHEBI:15378"/>
        <dbReference type="ChEBI" id="CHEBI:16526"/>
        <dbReference type="ChEBI" id="CHEBI:57632"/>
        <dbReference type="ChEBI" id="CHEBI:58052"/>
        <dbReference type="EC" id="4.1.1.35"/>
    </reaction>
</comment>
<organism evidence="19 20">
    <name type="scientific">Ascodesmis nigricans</name>
    <dbReference type="NCBI Taxonomy" id="341454"/>
    <lineage>
        <taxon>Eukaryota</taxon>
        <taxon>Fungi</taxon>
        <taxon>Dikarya</taxon>
        <taxon>Ascomycota</taxon>
        <taxon>Pezizomycotina</taxon>
        <taxon>Pezizomycetes</taxon>
        <taxon>Pezizales</taxon>
        <taxon>Ascodesmidaceae</taxon>
        <taxon>Ascodesmis</taxon>
    </lineage>
</organism>
<dbReference type="Gene3D" id="3.40.50.720">
    <property type="entry name" value="NAD(P)-binding Rossmann-like Domain"/>
    <property type="match status" value="1"/>
</dbReference>
<dbReference type="AlphaFoldDB" id="A0A4S2MV07"/>
<dbReference type="GO" id="GO:0032580">
    <property type="term" value="C:Golgi cisterna membrane"/>
    <property type="evidence" value="ECO:0007669"/>
    <property type="project" value="UniProtKB-SubCell"/>
</dbReference>
<dbReference type="InterPro" id="IPR036291">
    <property type="entry name" value="NAD(P)-bd_dom_sf"/>
</dbReference>
<comment type="similarity">
    <text evidence="5">Belongs to the NAD(P)-dependent epimerase/dehydratase family. UDP-glucuronic acid decarboxylase subfamily.</text>
</comment>
<keyword evidence="14" id="KW-0472">Membrane</keyword>
<evidence type="ECO:0000256" key="17">
    <source>
        <dbReference type="SAM" id="MobiDB-lite"/>
    </source>
</evidence>
<dbReference type="OrthoDB" id="331544at2759"/>
<comment type="pathway">
    <text evidence="4">Nucleotide-sugar biosynthesis; UDP-alpha-D-xylose biosynthesis; UDP-alpha-D-xylose from UDP-alpha-D-glucuronate: step 1/1.</text>
</comment>
<dbReference type="GO" id="GO:0048040">
    <property type="term" value="F:UDP-glucuronate decarboxylase activity"/>
    <property type="evidence" value="ECO:0007669"/>
    <property type="project" value="UniProtKB-EC"/>
</dbReference>
<evidence type="ECO:0000256" key="1">
    <source>
        <dbReference type="ARBA" id="ARBA00001911"/>
    </source>
</evidence>
<evidence type="ECO:0000256" key="5">
    <source>
        <dbReference type="ARBA" id="ARBA00007505"/>
    </source>
</evidence>
<evidence type="ECO:0000256" key="16">
    <source>
        <dbReference type="ARBA" id="ARBA00051601"/>
    </source>
</evidence>
<evidence type="ECO:0000256" key="3">
    <source>
        <dbReference type="ARBA" id="ARBA00004496"/>
    </source>
</evidence>
<dbReference type="GO" id="GO:0042732">
    <property type="term" value="P:D-xylose metabolic process"/>
    <property type="evidence" value="ECO:0007669"/>
    <property type="project" value="InterPro"/>
</dbReference>
<dbReference type="PANTHER" id="PTHR43078">
    <property type="entry name" value="UDP-GLUCURONIC ACID DECARBOXYLASE-RELATED"/>
    <property type="match status" value="1"/>
</dbReference>
<comment type="subcellular location">
    <subcellularLocation>
        <location evidence="3">Cytoplasm</location>
    </subcellularLocation>
    <subcellularLocation>
        <location evidence="2">Golgi apparatus</location>
        <location evidence="2">Golgi stack membrane</location>
        <topology evidence="2">Single-pass type II membrane protein</topology>
    </subcellularLocation>
</comment>
<evidence type="ECO:0000256" key="11">
    <source>
        <dbReference type="ARBA" id="ARBA00022989"/>
    </source>
</evidence>
<evidence type="ECO:0000256" key="9">
    <source>
        <dbReference type="ARBA" id="ARBA00022793"/>
    </source>
</evidence>
<keyword evidence="8" id="KW-0812">Transmembrane</keyword>
<evidence type="ECO:0000313" key="19">
    <source>
        <dbReference type="EMBL" id="TGZ80432.1"/>
    </source>
</evidence>
<evidence type="ECO:0000256" key="7">
    <source>
        <dbReference type="ARBA" id="ARBA00022490"/>
    </source>
</evidence>
<feature type="compositionally biased region" description="Polar residues" evidence="17">
    <location>
        <begin position="8"/>
        <end position="17"/>
    </location>
</feature>
<dbReference type="InterPro" id="IPR016040">
    <property type="entry name" value="NAD(P)-bd_dom"/>
</dbReference>
<name>A0A4S2MV07_9PEZI</name>
<evidence type="ECO:0000256" key="10">
    <source>
        <dbReference type="ARBA" id="ARBA00022968"/>
    </source>
</evidence>
<accession>A0A4S2MV07</accession>
<feature type="region of interest" description="Disordered" evidence="17">
    <location>
        <begin position="1"/>
        <end position="21"/>
    </location>
</feature>
<proteinExistence type="inferred from homology"/>
<dbReference type="PANTHER" id="PTHR43078:SF6">
    <property type="entry name" value="UDP-GLUCURONIC ACID DECARBOXYLASE 1"/>
    <property type="match status" value="1"/>
</dbReference>
<dbReference type="Pfam" id="PF16363">
    <property type="entry name" value="GDP_Man_Dehyd"/>
    <property type="match status" value="1"/>
</dbReference>
<keyword evidence="7" id="KW-0963">Cytoplasm</keyword>
<keyword evidence="11" id="KW-1133">Transmembrane helix</keyword>
<evidence type="ECO:0000256" key="15">
    <source>
        <dbReference type="ARBA" id="ARBA00023239"/>
    </source>
</evidence>
<gene>
    <name evidence="19" type="ORF">EX30DRAFT_60163</name>
</gene>
<keyword evidence="10" id="KW-0735">Signal-anchor</keyword>
<dbReference type="InParanoid" id="A0A4S2MV07"/>
<evidence type="ECO:0000256" key="14">
    <source>
        <dbReference type="ARBA" id="ARBA00023136"/>
    </source>
</evidence>
<evidence type="ECO:0000256" key="12">
    <source>
        <dbReference type="ARBA" id="ARBA00023027"/>
    </source>
</evidence>
<keyword evidence="20" id="KW-1185">Reference proteome</keyword>
<evidence type="ECO:0000256" key="8">
    <source>
        <dbReference type="ARBA" id="ARBA00022692"/>
    </source>
</evidence>
<protein>
    <recommendedName>
        <fullName evidence="6">UDP-glucuronate decarboxylase</fullName>
        <ecNumber evidence="6">4.1.1.35</ecNumber>
    </recommendedName>
</protein>
<comment type="cofactor">
    <cofactor evidence="1">
        <name>NAD(+)</name>
        <dbReference type="ChEBI" id="CHEBI:57540"/>
    </cofactor>
</comment>
<dbReference type="Proteomes" id="UP000298138">
    <property type="component" value="Unassembled WGS sequence"/>
</dbReference>
<dbReference type="GO" id="GO:0033320">
    <property type="term" value="P:UDP-D-xylose biosynthetic process"/>
    <property type="evidence" value="ECO:0007669"/>
    <property type="project" value="UniProtKB-UniPathway"/>
</dbReference>
<feature type="domain" description="NAD(P)-binding" evidence="18">
    <location>
        <begin position="64"/>
        <end position="361"/>
    </location>
</feature>
<dbReference type="EC" id="4.1.1.35" evidence="6"/>
<keyword evidence="9" id="KW-0210">Decarboxylase</keyword>
<dbReference type="GO" id="GO:0070403">
    <property type="term" value="F:NAD+ binding"/>
    <property type="evidence" value="ECO:0007669"/>
    <property type="project" value="InterPro"/>
</dbReference>
<evidence type="ECO:0000259" key="18">
    <source>
        <dbReference type="Pfam" id="PF16363"/>
    </source>
</evidence>
<evidence type="ECO:0000256" key="4">
    <source>
        <dbReference type="ARBA" id="ARBA00005100"/>
    </source>
</evidence>
<reference evidence="19 20" key="1">
    <citation type="submission" date="2019-04" db="EMBL/GenBank/DDBJ databases">
        <title>Comparative genomics and transcriptomics to analyze fruiting body development in filamentous ascomycetes.</title>
        <authorList>
            <consortium name="DOE Joint Genome Institute"/>
            <person name="Lutkenhaus R."/>
            <person name="Traeger S."/>
            <person name="Breuer J."/>
            <person name="Kuo A."/>
            <person name="Lipzen A."/>
            <person name="Pangilinan J."/>
            <person name="Dilworth D."/>
            <person name="Sandor L."/>
            <person name="Poggeler S."/>
            <person name="Barry K."/>
            <person name="Grigoriev I.V."/>
            <person name="Nowrousian M."/>
        </authorList>
    </citation>
    <scope>NUCLEOTIDE SEQUENCE [LARGE SCALE GENOMIC DNA]</scope>
    <source>
        <strain evidence="19 20">CBS 389.68</strain>
    </source>
</reference>
<evidence type="ECO:0000256" key="6">
    <source>
        <dbReference type="ARBA" id="ARBA00012290"/>
    </source>
</evidence>
<keyword evidence="15" id="KW-0456">Lyase</keyword>
<dbReference type="UniPathway" id="UPA00796">
    <property type="reaction ID" value="UER00771"/>
</dbReference>